<accession>A0A381MXY2</accession>
<dbReference type="EMBL" id="UINC01000004">
    <property type="protein sequence ID" value="SUZ47202.1"/>
    <property type="molecule type" value="Genomic_DNA"/>
</dbReference>
<evidence type="ECO:0000313" key="1">
    <source>
        <dbReference type="EMBL" id="SUZ47202.1"/>
    </source>
</evidence>
<name>A0A381MXY2_9ZZZZ</name>
<reference evidence="1" key="1">
    <citation type="submission" date="2018-05" db="EMBL/GenBank/DDBJ databases">
        <authorList>
            <person name="Lanie J.A."/>
            <person name="Ng W.-L."/>
            <person name="Kazmierczak K.M."/>
            <person name="Andrzejewski T.M."/>
            <person name="Davidsen T.M."/>
            <person name="Wayne K.J."/>
            <person name="Tettelin H."/>
            <person name="Glass J.I."/>
            <person name="Rusch D."/>
            <person name="Podicherti R."/>
            <person name="Tsui H.-C.T."/>
            <person name="Winkler M.E."/>
        </authorList>
    </citation>
    <scope>NUCLEOTIDE SEQUENCE</scope>
</reference>
<sequence>MMDSFVNFSQGEILRQYIVNDQFLADSNFQKMLDSTQLNLSME</sequence>
<protein>
    <submittedName>
        <fullName evidence="1">Uncharacterized protein</fullName>
    </submittedName>
</protein>
<organism evidence="1">
    <name type="scientific">marine metagenome</name>
    <dbReference type="NCBI Taxonomy" id="408172"/>
    <lineage>
        <taxon>unclassified sequences</taxon>
        <taxon>metagenomes</taxon>
        <taxon>ecological metagenomes</taxon>
    </lineage>
</organism>
<gene>
    <name evidence="1" type="ORF">METZ01_LOCUS56</name>
</gene>
<dbReference type="AlphaFoldDB" id="A0A381MXY2"/>
<proteinExistence type="predicted"/>